<evidence type="ECO:0000313" key="4">
    <source>
        <dbReference type="EMBL" id="KAJ8978679.1"/>
    </source>
</evidence>
<dbReference type="InterPro" id="IPR043504">
    <property type="entry name" value="Peptidase_S1_PA_chymotrypsin"/>
</dbReference>
<gene>
    <name evidence="4" type="ORF">NQ317_015647</name>
</gene>
<keyword evidence="5" id="KW-1185">Reference proteome</keyword>
<feature type="non-terminal residue" evidence="4">
    <location>
        <position position="1"/>
    </location>
</feature>
<dbReference type="InterPro" id="IPR033116">
    <property type="entry name" value="TRYPSIN_SER"/>
</dbReference>
<dbReference type="PROSITE" id="PS00135">
    <property type="entry name" value="TRYPSIN_SER"/>
    <property type="match status" value="1"/>
</dbReference>
<keyword evidence="1" id="KW-1015">Disulfide bond</keyword>
<dbReference type="SUPFAM" id="SSF50494">
    <property type="entry name" value="Trypsin-like serine proteases"/>
    <property type="match status" value="1"/>
</dbReference>
<keyword evidence="2" id="KW-0720">Serine protease</keyword>
<comment type="caution">
    <text evidence="4">The sequence shown here is derived from an EMBL/GenBank/DDBJ whole genome shotgun (WGS) entry which is preliminary data.</text>
</comment>
<dbReference type="Gene3D" id="2.40.10.10">
    <property type="entry name" value="Trypsin-like serine proteases"/>
    <property type="match status" value="2"/>
</dbReference>
<keyword evidence="2" id="KW-0645">Protease</keyword>
<keyword evidence="2" id="KW-0378">Hydrolase</keyword>
<name>A0ABQ9JKD9_9CUCU</name>
<dbReference type="InterPro" id="IPR018114">
    <property type="entry name" value="TRYPSIN_HIS"/>
</dbReference>
<evidence type="ECO:0000313" key="5">
    <source>
        <dbReference type="Proteomes" id="UP001162164"/>
    </source>
</evidence>
<sequence>LNGLPICGAVLISPNAALTAAHCTTKPGSYSVRAGSSHLNQGGQIAFVKEAVVHPGYNTFNQDYDLTILKLSTPLSLSAKVKPIRLPRHGEPLPTRYGLISGWGGLSEIFPFTTSELRGVLVPVVPQSQCRSAYQFMTRITSRMFCAGYPRGGKDSCQGDSGGPFVAKKHPVWYSFLGHGLRRSWFSRSLYERVSPSGIYKGQFWCLRVVTKLNHIFK</sequence>
<dbReference type="InterPro" id="IPR009003">
    <property type="entry name" value="Peptidase_S1_PA"/>
</dbReference>
<evidence type="ECO:0000256" key="1">
    <source>
        <dbReference type="ARBA" id="ARBA00023157"/>
    </source>
</evidence>
<dbReference type="PROSITE" id="PS00134">
    <property type="entry name" value="TRYPSIN_HIS"/>
    <property type="match status" value="1"/>
</dbReference>
<dbReference type="PRINTS" id="PR00722">
    <property type="entry name" value="CHYMOTRYPSIN"/>
</dbReference>
<proteinExistence type="predicted"/>
<reference evidence="4" key="1">
    <citation type="journal article" date="2023" name="Insect Mol. Biol.">
        <title>Genome sequencing provides insights into the evolution of gene families encoding plant cell wall-degrading enzymes in longhorned beetles.</title>
        <authorList>
            <person name="Shin N.R."/>
            <person name="Okamura Y."/>
            <person name="Kirsch R."/>
            <person name="Pauchet Y."/>
        </authorList>
    </citation>
    <scope>NUCLEOTIDE SEQUENCE</scope>
    <source>
        <strain evidence="4">MMC_N1</strain>
    </source>
</reference>
<dbReference type="Proteomes" id="UP001162164">
    <property type="component" value="Unassembled WGS sequence"/>
</dbReference>
<dbReference type="PANTHER" id="PTHR24252:SF11">
    <property type="entry name" value="ATRIAL NATRIURETIC PEPTIDE-CONVERTING ENZYME ISOFORM X1"/>
    <property type="match status" value="1"/>
</dbReference>
<dbReference type="CDD" id="cd00190">
    <property type="entry name" value="Tryp_SPc"/>
    <property type="match status" value="1"/>
</dbReference>
<feature type="domain" description="Peptidase S1" evidence="3">
    <location>
        <begin position="1"/>
        <end position="211"/>
    </location>
</feature>
<organism evidence="4 5">
    <name type="scientific">Molorchus minor</name>
    <dbReference type="NCBI Taxonomy" id="1323400"/>
    <lineage>
        <taxon>Eukaryota</taxon>
        <taxon>Metazoa</taxon>
        <taxon>Ecdysozoa</taxon>
        <taxon>Arthropoda</taxon>
        <taxon>Hexapoda</taxon>
        <taxon>Insecta</taxon>
        <taxon>Pterygota</taxon>
        <taxon>Neoptera</taxon>
        <taxon>Endopterygota</taxon>
        <taxon>Coleoptera</taxon>
        <taxon>Polyphaga</taxon>
        <taxon>Cucujiformia</taxon>
        <taxon>Chrysomeloidea</taxon>
        <taxon>Cerambycidae</taxon>
        <taxon>Lamiinae</taxon>
        <taxon>Monochamini</taxon>
        <taxon>Molorchus</taxon>
    </lineage>
</organism>
<protein>
    <recommendedName>
        <fullName evidence="3">Peptidase S1 domain-containing protein</fullName>
    </recommendedName>
</protein>
<dbReference type="InterPro" id="IPR001254">
    <property type="entry name" value="Trypsin_dom"/>
</dbReference>
<dbReference type="PANTHER" id="PTHR24252">
    <property type="entry name" value="ACROSIN-RELATED"/>
    <property type="match status" value="1"/>
</dbReference>
<dbReference type="InterPro" id="IPR001314">
    <property type="entry name" value="Peptidase_S1A"/>
</dbReference>
<accession>A0ABQ9JKD9</accession>
<dbReference type="Pfam" id="PF00089">
    <property type="entry name" value="Trypsin"/>
    <property type="match status" value="1"/>
</dbReference>
<dbReference type="EMBL" id="JAPWTJ010000411">
    <property type="protein sequence ID" value="KAJ8978679.1"/>
    <property type="molecule type" value="Genomic_DNA"/>
</dbReference>
<dbReference type="SMART" id="SM00020">
    <property type="entry name" value="Tryp_SPc"/>
    <property type="match status" value="1"/>
</dbReference>
<evidence type="ECO:0000259" key="3">
    <source>
        <dbReference type="PROSITE" id="PS50240"/>
    </source>
</evidence>
<evidence type="ECO:0000256" key="2">
    <source>
        <dbReference type="RuleBase" id="RU363034"/>
    </source>
</evidence>
<dbReference type="PROSITE" id="PS50240">
    <property type="entry name" value="TRYPSIN_DOM"/>
    <property type="match status" value="1"/>
</dbReference>